<feature type="region of interest" description="Disordered" evidence="1">
    <location>
        <begin position="28"/>
        <end position="67"/>
    </location>
</feature>
<evidence type="ECO:0000313" key="2">
    <source>
        <dbReference type="EMBL" id="MFB9688342.1"/>
    </source>
</evidence>
<evidence type="ECO:0000256" key="1">
    <source>
        <dbReference type="SAM" id="MobiDB-lite"/>
    </source>
</evidence>
<organism evidence="2 3">
    <name type="scientific">Amycolatopsis plumensis</name>
    <dbReference type="NCBI Taxonomy" id="236508"/>
    <lineage>
        <taxon>Bacteria</taxon>
        <taxon>Bacillati</taxon>
        <taxon>Actinomycetota</taxon>
        <taxon>Actinomycetes</taxon>
        <taxon>Pseudonocardiales</taxon>
        <taxon>Pseudonocardiaceae</taxon>
        <taxon>Amycolatopsis</taxon>
    </lineage>
</organism>
<protein>
    <recommendedName>
        <fullName evidence="4">Secreted protein</fullName>
    </recommendedName>
</protein>
<evidence type="ECO:0000313" key="3">
    <source>
        <dbReference type="Proteomes" id="UP001589535"/>
    </source>
</evidence>
<accession>A0ABV5UAC0</accession>
<name>A0ABV5UAC0_9PSEU</name>
<feature type="compositionally biased region" description="Basic and acidic residues" evidence="1">
    <location>
        <begin position="28"/>
        <end position="45"/>
    </location>
</feature>
<proteinExistence type="predicted"/>
<sequence length="110" mass="11514">MVSATSGLAMLACASIVPRVRRDDALPAERLDADELQGPEHHLDGDALGEVADQGGDERHGGVDVPVRADVGEYVHNGLRGRAPGCHASPGVPISVMHPFGGTHRRTLAH</sequence>
<comment type="caution">
    <text evidence="2">The sequence shown here is derived from an EMBL/GenBank/DDBJ whole genome shotgun (WGS) entry which is preliminary data.</text>
</comment>
<dbReference type="RefSeq" id="WP_378200218.1">
    <property type="nucleotide sequence ID" value="NZ_JBHMBK010000026.1"/>
</dbReference>
<dbReference type="EMBL" id="JBHMBK010000026">
    <property type="protein sequence ID" value="MFB9688342.1"/>
    <property type="molecule type" value="Genomic_DNA"/>
</dbReference>
<gene>
    <name evidence="2" type="ORF">ACFFTO_29550</name>
</gene>
<dbReference type="Proteomes" id="UP001589535">
    <property type="component" value="Unassembled WGS sequence"/>
</dbReference>
<reference evidence="2 3" key="1">
    <citation type="submission" date="2024-09" db="EMBL/GenBank/DDBJ databases">
        <authorList>
            <person name="Sun Q."/>
            <person name="Mori K."/>
        </authorList>
    </citation>
    <scope>NUCLEOTIDE SEQUENCE [LARGE SCALE GENOMIC DNA]</scope>
    <source>
        <strain evidence="2 3">JCM 13852</strain>
    </source>
</reference>
<keyword evidence="3" id="KW-1185">Reference proteome</keyword>
<evidence type="ECO:0008006" key="4">
    <source>
        <dbReference type="Google" id="ProtNLM"/>
    </source>
</evidence>